<dbReference type="PRINTS" id="PR00176">
    <property type="entry name" value="NANEUSMPORT"/>
</dbReference>
<evidence type="ECO:0000256" key="10">
    <source>
        <dbReference type="ARBA" id="ARBA00023136"/>
    </source>
</evidence>
<evidence type="ECO:0000256" key="2">
    <source>
        <dbReference type="ARBA" id="ARBA00006459"/>
    </source>
</evidence>
<keyword evidence="12" id="KW-0739">Sodium transport</keyword>
<dbReference type="VEuPathDB" id="VectorBase:ISCW000529"/>
<keyword evidence="6" id="KW-0029">Amino-acid transport</keyword>
<evidence type="ECO:0000256" key="14">
    <source>
        <dbReference type="PIRSR" id="PIRSR600175-1"/>
    </source>
</evidence>
<dbReference type="PROSITE" id="PS00610">
    <property type="entry name" value="NA_NEUROTRAN_SYMP_1"/>
    <property type="match status" value="1"/>
</dbReference>
<keyword evidence="11" id="KW-0325">Glycoprotein</keyword>
<dbReference type="EnsemblMetazoa" id="ISCW000529-RA">
    <property type="protein sequence ID" value="ISCW000529-PA"/>
    <property type="gene ID" value="ISCW000529"/>
</dbReference>
<protein>
    <recommendedName>
        <fullName evidence="16">Transporter</fullName>
    </recommendedName>
</protein>
<feature type="binding site" evidence="14">
    <location>
        <position position="27"/>
    </location>
    <ligand>
        <name>Na(+)</name>
        <dbReference type="ChEBI" id="CHEBI:29101"/>
        <label>1</label>
    </ligand>
</feature>
<keyword evidence="7" id="KW-1133">Transmembrane helix</keyword>
<dbReference type="OrthoDB" id="6494964at2759"/>
<evidence type="ECO:0000256" key="3">
    <source>
        <dbReference type="ARBA" id="ARBA00022448"/>
    </source>
</evidence>
<dbReference type="InterPro" id="IPR000175">
    <property type="entry name" value="Na/ntran_symport"/>
</dbReference>
<keyword evidence="10" id="KW-0472">Membrane</keyword>
<dbReference type="AlphaFoldDB" id="A0A1S4KJP4"/>
<evidence type="ECO:0000256" key="6">
    <source>
        <dbReference type="ARBA" id="ARBA00022970"/>
    </source>
</evidence>
<accession>A0A1S4KJP4</accession>
<keyword evidence="5 16" id="KW-0769">Symport</keyword>
<keyword evidence="9" id="KW-0406">Ion transport</keyword>
<dbReference type="GO" id="GO:0016020">
    <property type="term" value="C:membrane"/>
    <property type="evidence" value="ECO:0007669"/>
    <property type="project" value="UniProtKB-SubCell"/>
</dbReference>
<evidence type="ECO:0000256" key="11">
    <source>
        <dbReference type="ARBA" id="ARBA00023180"/>
    </source>
</evidence>
<evidence type="ECO:0000256" key="16">
    <source>
        <dbReference type="RuleBase" id="RU003732"/>
    </source>
</evidence>
<evidence type="ECO:0000256" key="15">
    <source>
        <dbReference type="PIRSR" id="PIRSR600175-2"/>
    </source>
</evidence>
<evidence type="ECO:0000256" key="7">
    <source>
        <dbReference type="ARBA" id="ARBA00022989"/>
    </source>
</evidence>
<evidence type="ECO:0000256" key="9">
    <source>
        <dbReference type="ARBA" id="ARBA00023065"/>
    </source>
</evidence>
<proteinExistence type="inferred from homology"/>
<dbReference type="GO" id="GO:0006814">
    <property type="term" value="P:sodium ion transport"/>
    <property type="evidence" value="ECO:0007669"/>
    <property type="project" value="UniProtKB-KW"/>
</dbReference>
<evidence type="ECO:0000256" key="8">
    <source>
        <dbReference type="ARBA" id="ARBA00023053"/>
    </source>
</evidence>
<dbReference type="GO" id="GO:0015293">
    <property type="term" value="F:symporter activity"/>
    <property type="evidence" value="ECO:0007669"/>
    <property type="project" value="UniProtKB-KW"/>
</dbReference>
<evidence type="ECO:0000256" key="4">
    <source>
        <dbReference type="ARBA" id="ARBA00022692"/>
    </source>
</evidence>
<dbReference type="GO" id="GO:0006865">
    <property type="term" value="P:amino acid transport"/>
    <property type="evidence" value="ECO:0007669"/>
    <property type="project" value="UniProtKB-KW"/>
</dbReference>
<dbReference type="InParanoid" id="A0A1S4KJP4"/>
<keyword evidence="8 14" id="KW-0915">Sodium</keyword>
<feature type="disulfide bond" evidence="15">
    <location>
        <begin position="125"/>
        <end position="134"/>
    </location>
</feature>
<dbReference type="InterPro" id="IPR037272">
    <property type="entry name" value="SNS_sf"/>
</dbReference>
<comment type="function">
    <text evidence="13">Unusual broad substrate spectrum amino acid:sodium cotransporter that promotes absorption of the D isomers of essential amino acids. Neutral amino acids are the preferred substrates, especially methionine and phenylalanine.</text>
</comment>
<dbReference type="PROSITE" id="PS50267">
    <property type="entry name" value="NA_NEUROTRAN_SYMP_3"/>
    <property type="match status" value="1"/>
</dbReference>
<evidence type="ECO:0000313" key="17">
    <source>
        <dbReference type="EnsemblMetazoa" id="ISCW000529-PA"/>
    </source>
</evidence>
<dbReference type="PANTHER" id="PTHR11616:SF321">
    <property type="entry name" value="SODIUM-DEPENDENT NUTRIENT AMINO ACID TRANSPORTER 1-RELATED"/>
    <property type="match status" value="1"/>
</dbReference>
<dbReference type="Pfam" id="PF00209">
    <property type="entry name" value="SNF"/>
    <property type="match status" value="1"/>
</dbReference>
<name>A0A1S4KJP4_IXOSC</name>
<reference evidence="17" key="2">
    <citation type="submission" date="2020-05" db="UniProtKB">
        <authorList>
            <consortium name="EnsemblMetazoa"/>
        </authorList>
    </citation>
    <scope>IDENTIFICATION</scope>
    <source>
        <strain evidence="17">wikel</strain>
    </source>
</reference>
<feature type="binding site" evidence="14">
    <location>
        <position position="20"/>
    </location>
    <ligand>
        <name>Na(+)</name>
        <dbReference type="ChEBI" id="CHEBI:29101"/>
        <label>1</label>
    </ligand>
</feature>
<sequence length="143" mass="16378">MDEPREQWDSNLEFLLGSIGMSIGLGNIWRFPYVAYENGGGAFLIPYIIIMTLVGRSMFYMEMLLGQFRSAGATLCFDCVPLARGVGWTMVYTCFAICAYYNLLLSYSLNYLYYSFYDVLPWTVCNPDWANDECYDKSTVLVT</sequence>
<reference evidence="18" key="1">
    <citation type="submission" date="2008-03" db="EMBL/GenBank/DDBJ databases">
        <title>Annotation of Ixodes scapularis.</title>
        <authorList>
            <consortium name="Ixodes scapularis Genome Project Consortium"/>
            <person name="Caler E."/>
            <person name="Hannick L.I."/>
            <person name="Bidwell S."/>
            <person name="Joardar V."/>
            <person name="Thiagarajan M."/>
            <person name="Amedeo P."/>
            <person name="Galinsky K.J."/>
            <person name="Schobel S."/>
            <person name="Inman J."/>
            <person name="Hostetler J."/>
            <person name="Miller J."/>
            <person name="Hammond M."/>
            <person name="Megy K."/>
            <person name="Lawson D."/>
            <person name="Kodira C."/>
            <person name="Sutton G."/>
            <person name="Meyer J."/>
            <person name="Hill C.A."/>
            <person name="Birren B."/>
            <person name="Nene V."/>
            <person name="Collins F."/>
            <person name="Alarcon-Chaidez F."/>
            <person name="Wikel S."/>
            <person name="Strausberg R."/>
        </authorList>
    </citation>
    <scope>NUCLEOTIDE SEQUENCE [LARGE SCALE GENOMIC DNA]</scope>
    <source>
        <strain evidence="18">Wikel</strain>
    </source>
</reference>
<dbReference type="Proteomes" id="UP000001555">
    <property type="component" value="Unassembled WGS sequence"/>
</dbReference>
<keyword evidence="14" id="KW-0479">Metal-binding</keyword>
<keyword evidence="4 16" id="KW-0812">Transmembrane</keyword>
<evidence type="ECO:0000313" key="18">
    <source>
        <dbReference type="Proteomes" id="UP000001555"/>
    </source>
</evidence>
<keyword evidence="3 16" id="KW-0813">Transport</keyword>
<evidence type="ECO:0000256" key="12">
    <source>
        <dbReference type="ARBA" id="ARBA00023201"/>
    </source>
</evidence>
<comment type="similarity">
    <text evidence="2 16">Belongs to the sodium:neurotransmitter symporter (SNF) (TC 2.A.22) family.</text>
</comment>
<evidence type="ECO:0000256" key="1">
    <source>
        <dbReference type="ARBA" id="ARBA00004141"/>
    </source>
</evidence>
<dbReference type="VEuPathDB" id="VectorBase:ISCP_022789"/>
<keyword evidence="18" id="KW-1185">Reference proteome</keyword>
<organism evidence="17 18">
    <name type="scientific">Ixodes scapularis</name>
    <name type="common">Black-legged tick</name>
    <name type="synonym">Deer tick</name>
    <dbReference type="NCBI Taxonomy" id="6945"/>
    <lineage>
        <taxon>Eukaryota</taxon>
        <taxon>Metazoa</taxon>
        <taxon>Ecdysozoa</taxon>
        <taxon>Arthropoda</taxon>
        <taxon>Chelicerata</taxon>
        <taxon>Arachnida</taxon>
        <taxon>Acari</taxon>
        <taxon>Parasitiformes</taxon>
        <taxon>Ixodida</taxon>
        <taxon>Ixodoidea</taxon>
        <taxon>Ixodidae</taxon>
        <taxon>Ixodinae</taxon>
        <taxon>Ixodes</taxon>
    </lineage>
</organism>
<dbReference type="EMBL" id="ABJB010175576">
    <property type="status" value="NOT_ANNOTATED_CDS"/>
    <property type="molecule type" value="Genomic_DNA"/>
</dbReference>
<dbReference type="VEuPathDB" id="VectorBase:ISCI000529"/>
<evidence type="ECO:0000256" key="5">
    <source>
        <dbReference type="ARBA" id="ARBA00022847"/>
    </source>
</evidence>
<evidence type="ECO:0000256" key="13">
    <source>
        <dbReference type="ARBA" id="ARBA00037785"/>
    </source>
</evidence>
<dbReference type="GO" id="GO:0046872">
    <property type="term" value="F:metal ion binding"/>
    <property type="evidence" value="ECO:0007669"/>
    <property type="project" value="UniProtKB-KW"/>
</dbReference>
<dbReference type="SUPFAM" id="SSF161070">
    <property type="entry name" value="SNF-like"/>
    <property type="match status" value="1"/>
</dbReference>
<comment type="subcellular location">
    <subcellularLocation>
        <location evidence="1">Membrane</location>
        <topology evidence="1">Multi-pass membrane protein</topology>
    </subcellularLocation>
</comment>
<dbReference type="PANTHER" id="PTHR11616">
    <property type="entry name" value="SODIUM/CHLORIDE DEPENDENT TRANSPORTER"/>
    <property type="match status" value="1"/>
</dbReference>
<keyword evidence="15" id="KW-1015">Disulfide bond</keyword>